<evidence type="ECO:0000256" key="1">
    <source>
        <dbReference type="SAM" id="MobiDB-lite"/>
    </source>
</evidence>
<dbReference type="AlphaFoldDB" id="A0A6D2I8Z8"/>
<dbReference type="Proteomes" id="UP000467841">
    <property type="component" value="Unassembled WGS sequence"/>
</dbReference>
<evidence type="ECO:0000313" key="2">
    <source>
        <dbReference type="EMBL" id="CAA7021780.1"/>
    </source>
</evidence>
<comment type="caution">
    <text evidence="2">The sequence shown here is derived from an EMBL/GenBank/DDBJ whole genome shotgun (WGS) entry which is preliminary data.</text>
</comment>
<gene>
    <name evidence="2" type="ORF">MERR_LOCUS9015</name>
</gene>
<evidence type="ECO:0000313" key="3">
    <source>
        <dbReference type="Proteomes" id="UP000467841"/>
    </source>
</evidence>
<protein>
    <submittedName>
        <fullName evidence="2">Uncharacterized protein</fullName>
    </submittedName>
</protein>
<reference evidence="2" key="1">
    <citation type="submission" date="2020-01" db="EMBL/GenBank/DDBJ databases">
        <authorList>
            <person name="Mishra B."/>
        </authorList>
    </citation>
    <scope>NUCLEOTIDE SEQUENCE [LARGE SCALE GENOMIC DNA]</scope>
</reference>
<feature type="region of interest" description="Disordered" evidence="1">
    <location>
        <begin position="19"/>
        <end position="40"/>
    </location>
</feature>
<keyword evidence="3" id="KW-1185">Reference proteome</keyword>
<name>A0A6D2I8Z8_9BRAS</name>
<sequence length="85" mass="9345">MSILRNALQSLSRWLARKGPREQASSSGAGGFAAEPEHSGEEDLRKILIIYAVLSVYGPNGILIRLVDKRDKEAKEAKEAQNLPK</sequence>
<dbReference type="OrthoDB" id="10513247at2759"/>
<dbReference type="EMBL" id="CACVBM020000654">
    <property type="protein sequence ID" value="CAA7021780.1"/>
    <property type="molecule type" value="Genomic_DNA"/>
</dbReference>
<accession>A0A6D2I8Z8</accession>
<proteinExistence type="predicted"/>
<organism evidence="2 3">
    <name type="scientific">Microthlaspi erraticum</name>
    <dbReference type="NCBI Taxonomy" id="1685480"/>
    <lineage>
        <taxon>Eukaryota</taxon>
        <taxon>Viridiplantae</taxon>
        <taxon>Streptophyta</taxon>
        <taxon>Embryophyta</taxon>
        <taxon>Tracheophyta</taxon>
        <taxon>Spermatophyta</taxon>
        <taxon>Magnoliopsida</taxon>
        <taxon>eudicotyledons</taxon>
        <taxon>Gunneridae</taxon>
        <taxon>Pentapetalae</taxon>
        <taxon>rosids</taxon>
        <taxon>malvids</taxon>
        <taxon>Brassicales</taxon>
        <taxon>Brassicaceae</taxon>
        <taxon>Coluteocarpeae</taxon>
        <taxon>Microthlaspi</taxon>
    </lineage>
</organism>